<dbReference type="Gene3D" id="3.40.50.300">
    <property type="entry name" value="P-loop containing nucleotide triphosphate hydrolases"/>
    <property type="match status" value="1"/>
</dbReference>
<dbReference type="GO" id="GO:0016887">
    <property type="term" value="F:ATP hydrolysis activity"/>
    <property type="evidence" value="ECO:0007669"/>
    <property type="project" value="InterPro"/>
</dbReference>
<dbReference type="EMBL" id="CP021455">
    <property type="protein sequence ID" value="ARU05980.1"/>
    <property type="molecule type" value="Genomic_DNA"/>
</dbReference>
<evidence type="ECO:0000256" key="4">
    <source>
        <dbReference type="ARBA" id="ARBA00022741"/>
    </source>
</evidence>
<evidence type="ECO:0000256" key="1">
    <source>
        <dbReference type="ARBA" id="ARBA00005417"/>
    </source>
</evidence>
<name>A0A1Y0ERD2_9BURK</name>
<dbReference type="FunFam" id="3.40.50.300:FF:000134">
    <property type="entry name" value="Iron-enterobactin ABC transporter ATP-binding protein"/>
    <property type="match status" value="1"/>
</dbReference>
<protein>
    <recommendedName>
        <fullName evidence="6">ABC transporter domain-containing protein</fullName>
    </recommendedName>
</protein>
<evidence type="ECO:0000313" key="8">
    <source>
        <dbReference type="Proteomes" id="UP000196138"/>
    </source>
</evidence>
<dbReference type="AlphaFoldDB" id="A0A1Y0ERD2"/>
<evidence type="ECO:0000259" key="6">
    <source>
        <dbReference type="PROSITE" id="PS50893"/>
    </source>
</evidence>
<dbReference type="SMART" id="SM00382">
    <property type="entry name" value="AAA"/>
    <property type="match status" value="1"/>
</dbReference>
<gene>
    <name evidence="7" type="ORF">CCO03_16060</name>
</gene>
<keyword evidence="4" id="KW-0547">Nucleotide-binding</keyword>
<dbReference type="RefSeq" id="WP_087282669.1">
    <property type="nucleotide sequence ID" value="NZ_CP021455.1"/>
</dbReference>
<keyword evidence="8" id="KW-1185">Reference proteome</keyword>
<evidence type="ECO:0000256" key="3">
    <source>
        <dbReference type="ARBA" id="ARBA00022475"/>
    </source>
</evidence>
<dbReference type="Proteomes" id="UP000196138">
    <property type="component" value="Chromosome"/>
</dbReference>
<evidence type="ECO:0000313" key="7">
    <source>
        <dbReference type="EMBL" id="ARU05980.1"/>
    </source>
</evidence>
<evidence type="ECO:0000256" key="2">
    <source>
        <dbReference type="ARBA" id="ARBA00022448"/>
    </source>
</evidence>
<keyword evidence="3" id="KW-1003">Cell membrane</keyword>
<comment type="similarity">
    <text evidence="1">Belongs to the ABC transporter superfamily.</text>
</comment>
<dbReference type="PROSITE" id="PS00211">
    <property type="entry name" value="ABC_TRANSPORTER_1"/>
    <property type="match status" value="1"/>
</dbReference>
<feature type="domain" description="ABC transporter" evidence="6">
    <location>
        <begin position="25"/>
        <end position="256"/>
    </location>
</feature>
<sequence>MLTATDLVWRAGPAGSRPYVGRPFVGRPFVGRPIVGRPIVNQVSLQVARGETLGIVGPNGCGKSTLLRLLYRVLTPTQGQVHLHGQDIWRLDARQFARQVAVMGQSPPALEGRVHDAVMMGRYPHQSRWSHDSARDRAIVHDCLQQVSANHLANATLASLSGGERQRVLLARALAQEPELLFLDEPTNHLDIRYQLELMALITRLQRTVVVVLHDLNLAAAHCDRIALLQGGRIAAIGPPAEVFTPAHIGRVFGVRAQVETDAQGKLRISYAL</sequence>
<dbReference type="GO" id="GO:0005524">
    <property type="term" value="F:ATP binding"/>
    <property type="evidence" value="ECO:0007669"/>
    <property type="project" value="UniProtKB-KW"/>
</dbReference>
<dbReference type="KEGG" id="cser:CCO03_16060"/>
<dbReference type="InterPro" id="IPR027417">
    <property type="entry name" value="P-loop_NTPase"/>
</dbReference>
<dbReference type="PANTHER" id="PTHR42794">
    <property type="entry name" value="HEMIN IMPORT ATP-BINDING PROTEIN HMUV"/>
    <property type="match status" value="1"/>
</dbReference>
<dbReference type="OrthoDB" id="5296765at2"/>
<keyword evidence="5" id="KW-0067">ATP-binding</keyword>
<keyword evidence="2" id="KW-0813">Transport</keyword>
<dbReference type="InterPro" id="IPR003593">
    <property type="entry name" value="AAA+_ATPase"/>
</dbReference>
<dbReference type="Pfam" id="PF00005">
    <property type="entry name" value="ABC_tran"/>
    <property type="match status" value="1"/>
</dbReference>
<reference evidence="7 8" key="1">
    <citation type="submission" date="2017-05" db="EMBL/GenBank/DDBJ databases">
        <authorList>
            <person name="Song R."/>
            <person name="Chenine A.L."/>
            <person name="Ruprecht R.M."/>
        </authorList>
    </citation>
    <scope>NUCLEOTIDE SEQUENCE [LARGE SCALE GENOMIC DNA]</scope>
    <source>
        <strain evidence="7 8">DSM 26136</strain>
    </source>
</reference>
<dbReference type="InterPro" id="IPR017871">
    <property type="entry name" value="ABC_transporter-like_CS"/>
</dbReference>
<evidence type="ECO:0000256" key="5">
    <source>
        <dbReference type="ARBA" id="ARBA00022840"/>
    </source>
</evidence>
<dbReference type="SUPFAM" id="SSF52540">
    <property type="entry name" value="P-loop containing nucleoside triphosphate hydrolases"/>
    <property type="match status" value="1"/>
</dbReference>
<dbReference type="PANTHER" id="PTHR42794:SF2">
    <property type="entry name" value="ABC TRANSPORTER ATP-BINDING PROTEIN"/>
    <property type="match status" value="1"/>
</dbReference>
<accession>A0A1Y0ERD2</accession>
<organism evidence="7 8">
    <name type="scientific">Comamonas serinivorans</name>
    <dbReference type="NCBI Taxonomy" id="1082851"/>
    <lineage>
        <taxon>Bacteria</taxon>
        <taxon>Pseudomonadati</taxon>
        <taxon>Pseudomonadota</taxon>
        <taxon>Betaproteobacteria</taxon>
        <taxon>Burkholderiales</taxon>
        <taxon>Comamonadaceae</taxon>
        <taxon>Comamonas</taxon>
    </lineage>
</organism>
<dbReference type="InterPro" id="IPR003439">
    <property type="entry name" value="ABC_transporter-like_ATP-bd"/>
</dbReference>
<proteinExistence type="inferred from homology"/>
<keyword evidence="3" id="KW-0472">Membrane</keyword>
<dbReference type="CDD" id="cd03214">
    <property type="entry name" value="ABC_Iron-Siderophores_B12_Hemin"/>
    <property type="match status" value="1"/>
</dbReference>
<dbReference type="PROSITE" id="PS50893">
    <property type="entry name" value="ABC_TRANSPORTER_2"/>
    <property type="match status" value="1"/>
</dbReference>